<comment type="caution">
    <text evidence="4">The sequence shown here is derived from an EMBL/GenBank/DDBJ whole genome shotgun (WGS) entry which is preliminary data.</text>
</comment>
<protein>
    <recommendedName>
        <fullName evidence="6">5-Methylcytosine G/T mismatch-specific DNA glycosylase</fullName>
    </recommendedName>
</protein>
<evidence type="ECO:0000313" key="5">
    <source>
        <dbReference type="Proteomes" id="UP000809789"/>
    </source>
</evidence>
<feature type="compositionally biased region" description="Basic residues" evidence="3">
    <location>
        <begin position="32"/>
        <end position="42"/>
    </location>
</feature>
<evidence type="ECO:0000256" key="2">
    <source>
        <dbReference type="ARBA" id="ARBA00023242"/>
    </source>
</evidence>
<accession>A0A8K0L1M6</accession>
<dbReference type="AlphaFoldDB" id="A0A8K0L1M6"/>
<organism evidence="4 5">
    <name type="scientific">Elsinoe batatas</name>
    <dbReference type="NCBI Taxonomy" id="2601811"/>
    <lineage>
        <taxon>Eukaryota</taxon>
        <taxon>Fungi</taxon>
        <taxon>Dikarya</taxon>
        <taxon>Ascomycota</taxon>
        <taxon>Pezizomycotina</taxon>
        <taxon>Dothideomycetes</taxon>
        <taxon>Dothideomycetidae</taxon>
        <taxon>Myriangiales</taxon>
        <taxon>Elsinoaceae</taxon>
        <taxon>Elsinoe</taxon>
    </lineage>
</organism>
<evidence type="ECO:0008006" key="6">
    <source>
        <dbReference type="Google" id="ProtNLM"/>
    </source>
</evidence>
<feature type="compositionally biased region" description="Polar residues" evidence="3">
    <location>
        <begin position="57"/>
        <end position="83"/>
    </location>
</feature>
<feature type="compositionally biased region" description="Polar residues" evidence="3">
    <location>
        <begin position="295"/>
        <end position="306"/>
    </location>
</feature>
<feature type="compositionally biased region" description="Basic and acidic residues" evidence="3">
    <location>
        <begin position="131"/>
        <end position="150"/>
    </location>
</feature>
<dbReference type="PANTHER" id="PTHR15074:SF5">
    <property type="entry name" value="5-METHYLCYTOSINE G_T MISMATCH-SPECIFIC DNA GLYCOSYLASE"/>
    <property type="match status" value="1"/>
</dbReference>
<gene>
    <name evidence="4" type="ORF">KVT40_009149</name>
</gene>
<evidence type="ECO:0000256" key="3">
    <source>
        <dbReference type="SAM" id="MobiDB-lite"/>
    </source>
</evidence>
<feature type="region of interest" description="Disordered" evidence="3">
    <location>
        <begin position="602"/>
        <end position="624"/>
    </location>
</feature>
<dbReference type="OrthoDB" id="5373744at2759"/>
<dbReference type="PANTHER" id="PTHR15074">
    <property type="entry name" value="METHYL-CPG-BINDING PROTEIN"/>
    <property type="match status" value="1"/>
</dbReference>
<feature type="compositionally biased region" description="Low complexity" evidence="3">
    <location>
        <begin position="727"/>
        <end position="743"/>
    </location>
</feature>
<feature type="compositionally biased region" description="Basic and acidic residues" evidence="3">
    <location>
        <begin position="240"/>
        <end position="251"/>
    </location>
</feature>
<comment type="subcellular location">
    <subcellularLocation>
        <location evidence="1">Nucleus</location>
    </subcellularLocation>
</comment>
<feature type="compositionally biased region" description="Polar residues" evidence="3">
    <location>
        <begin position="253"/>
        <end position="276"/>
    </location>
</feature>
<feature type="compositionally biased region" description="Low complexity" evidence="3">
    <location>
        <begin position="284"/>
        <end position="294"/>
    </location>
</feature>
<keyword evidence="2" id="KW-0539">Nucleus</keyword>
<feature type="compositionally biased region" description="Polar residues" evidence="3">
    <location>
        <begin position="220"/>
        <end position="229"/>
    </location>
</feature>
<feature type="region of interest" description="Disordered" evidence="3">
    <location>
        <begin position="1"/>
        <end position="362"/>
    </location>
</feature>
<dbReference type="InterPro" id="IPR045138">
    <property type="entry name" value="MeCP2/MBD4"/>
</dbReference>
<proteinExistence type="predicted"/>
<feature type="compositionally biased region" description="Pro residues" evidence="3">
    <location>
        <begin position="349"/>
        <end position="358"/>
    </location>
</feature>
<dbReference type="GO" id="GO:0005634">
    <property type="term" value="C:nucleus"/>
    <property type="evidence" value="ECO:0007669"/>
    <property type="project" value="UniProtKB-SubCell"/>
</dbReference>
<reference evidence="4" key="1">
    <citation type="submission" date="2021-07" db="EMBL/GenBank/DDBJ databases">
        <title>Elsinoe batatas strain:CRI-CJ2 Genome sequencing and assembly.</title>
        <authorList>
            <person name="Huang L."/>
        </authorList>
    </citation>
    <scope>NUCLEOTIDE SEQUENCE</scope>
    <source>
        <strain evidence="4">CRI-CJ2</strain>
    </source>
</reference>
<evidence type="ECO:0000313" key="4">
    <source>
        <dbReference type="EMBL" id="KAG8624173.1"/>
    </source>
</evidence>
<keyword evidence="5" id="KW-1185">Reference proteome</keyword>
<name>A0A8K0L1M6_9PEZI</name>
<feature type="region of interest" description="Disordered" evidence="3">
    <location>
        <begin position="697"/>
        <end position="751"/>
    </location>
</feature>
<feature type="region of interest" description="Disordered" evidence="3">
    <location>
        <begin position="800"/>
        <end position="884"/>
    </location>
</feature>
<evidence type="ECO:0000256" key="1">
    <source>
        <dbReference type="ARBA" id="ARBA00004123"/>
    </source>
</evidence>
<feature type="compositionally biased region" description="Polar residues" evidence="3">
    <location>
        <begin position="602"/>
        <end position="620"/>
    </location>
</feature>
<sequence length="884" mass="95969">MPSKDGDTPRRKSKWGEDSPRSKDKDREKERHKPSKKHHRRSSSPERTKPKSRPHSPDSSKLSRASMIDLSSRQSKPTMSSVPEMSRRASLGDSKISSYPAFSKEHSREAVRPSQEPAKSKISILTPDPTEGGKSDRSKHSRKKGSESKSRAPPSPPLTADEGDLKRANSANSSRRSNDSVRHESRRSVDLGARLRTSQLRTETSTSPRKASRGEDSDSSAKTTESSRGTSRRYASGASLHRDAVDRERSASHRTPTQGSLQGSQVATDTDSQATSVAPERKTPAPATVPANAASSFPTSADSQHASPAAQASMPRPASIPLRPLSQTPGSIPEVPPSWPQPGGIGTVQPPPPPPPMDVPQETPRVDYLLLNGGLPYLLPKSLIPGSNQPPVQPYQQYMSPRIPPSNASSDAAQIFSPVMKRIEDLNKVLTKNGSVAVATGYRSVARRLLDRLEHVFARNISSEKCECVMCNTQPASTLSAEEADGVSWGEILEFVSGRRELPPWPPFTLDPETNGLGISGKIETPMQKLDPDVPEEYKQHYLRQNDKTKRSVQSWLEAQNVNAPQSEPPTDVDDETLSFAMITRLEPDKRPLFAALMKGQSTLPSANPSRAATPANNASPERPNTVLSLASSALQRLYRLQSRPRNPEATLYLLNNPHLHSMLATLAAIAPQEWDILVSGRFDGFLWSGAETSFPPSASIAGSRPPTRGPTPFSPTSRGPTPFSRGATPFSAAGSTAPSTSGQPVQHDEETEIAVLFEVERAIYRDMEMLEDAFEALHQGAETLRANLRSRAAGLSVAAQARRGSSASEAGELGAGRWGATPGSLGGWGTEEEVFDDGRSELAPDDSASNISFARRRRGKERRTPGLEEREEGGTAAERRRRR</sequence>
<dbReference type="Proteomes" id="UP000809789">
    <property type="component" value="Unassembled WGS sequence"/>
</dbReference>
<feature type="compositionally biased region" description="Basic and acidic residues" evidence="3">
    <location>
        <begin position="176"/>
        <end position="189"/>
    </location>
</feature>
<dbReference type="EMBL" id="JAESVG020000010">
    <property type="protein sequence ID" value="KAG8624173.1"/>
    <property type="molecule type" value="Genomic_DNA"/>
</dbReference>
<feature type="compositionally biased region" description="Basic and acidic residues" evidence="3">
    <location>
        <begin position="1"/>
        <end position="31"/>
    </location>
</feature>
<dbReference type="GO" id="GO:0003677">
    <property type="term" value="F:DNA binding"/>
    <property type="evidence" value="ECO:0007669"/>
    <property type="project" value="InterPro"/>
</dbReference>
<feature type="compositionally biased region" description="Polar residues" evidence="3">
    <location>
        <begin position="196"/>
        <end position="209"/>
    </location>
</feature>